<organism evidence="1 2">
    <name type="scientific">Candidatus Syntrophosphaera thermopropionivorans</name>
    <dbReference type="NCBI Taxonomy" id="2593015"/>
    <lineage>
        <taxon>Bacteria</taxon>
        <taxon>Pseudomonadati</taxon>
        <taxon>Candidatus Cloacimonadota</taxon>
        <taxon>Candidatus Cloacimonadia</taxon>
        <taxon>Candidatus Cloacimonadales</taxon>
        <taxon>Candidatus Cloacimonadaceae</taxon>
        <taxon>Candidatus Syntrophosphaera</taxon>
    </lineage>
</organism>
<dbReference type="Proteomes" id="UP000294588">
    <property type="component" value="Unassembled WGS sequence"/>
</dbReference>
<evidence type="ECO:0000313" key="2">
    <source>
        <dbReference type="Proteomes" id="UP000294588"/>
    </source>
</evidence>
<keyword evidence="1" id="KW-0675">Receptor</keyword>
<evidence type="ECO:0000313" key="1">
    <source>
        <dbReference type="EMBL" id="TDF73647.1"/>
    </source>
</evidence>
<dbReference type="EMBL" id="SMOG01000004">
    <property type="protein sequence ID" value="TDF73647.1"/>
    <property type="molecule type" value="Genomic_DNA"/>
</dbReference>
<proteinExistence type="predicted"/>
<gene>
    <name evidence="1" type="ORF">E0946_02495</name>
</gene>
<accession>A0AC61QJW9</accession>
<sequence>MKSWVVTLCLAIITVALTAESYLIQAVIVDPKEHPVSEVVISDGSKTVFSNEKGYFLINTSADTLTFHRLGFQEKKLSVKNIGKKVILTPEPVVLPRITVSDVAWNIVSPPPDRISLPIDPDRHYYSAGEVLTTNPAIHSNDVPLPGESQNISILGNLSRHSLIILDGVPLNPDGSSFDLSLLDPNNIESVDIIKNNVSVYGGSSAIGGIVMISTKKGLQQTGKQFSISTELGSFGYAQNSLSFTFNQPSTIFRINLSNLSTDNDFRYKVPEWWSPDSTAIRSNNAKHQNSLAASYTHLNKKSHFSFQTEYLSFMRQLPGTVNFTEIYKNASLSGWANRNRFNLNAPLFSGELGTLIWLNLDQTTYDNTKAPLPVYLSHYKQSLLNAGIHGSYGQNSSLTPELSLNTSLSAEAGYNSYQNNNLLNSANNIDFSSRFANSILKTELKMDKGEFIWSNSGAIRYDLTEQENEFTWRLESSLQSLGYIETTIGGTLGTSFALPSPYDLYWKGDSQALGNPDLKSEHSQGWQLWMSNQWNKLYLKSAFHKNDIENLIQWRQIQMWGNVWKPLNIGKARIKNVEIEAGWQPWEWLNLSTSALFTNAKDISEHNEEAAPYLVYIPGRNYSLKMELNWKKLKLWSDYHYSGKQYTTPDNLTEPFPGYSLLDLGLNYSMFIQGWNVSPFFTIRNALNKQYEIYAYVPQPGIAFYGGVSLQVSNP</sequence>
<name>A0AC61QJW9_9BACT</name>
<protein>
    <submittedName>
        <fullName evidence="1">TonB-dependent receptor</fullName>
    </submittedName>
</protein>
<keyword evidence="2" id="KW-1185">Reference proteome</keyword>
<reference evidence="1" key="1">
    <citation type="submission" date="2019-03" db="EMBL/GenBank/DDBJ databases">
        <title>Candidatus Syntrophosphaera thermopropionivorans: a novel player in syntrophic propionate oxidation during anaerobic digestion.</title>
        <authorList>
            <person name="Dyksma S."/>
        </authorList>
    </citation>
    <scope>NUCLEOTIDE SEQUENCE</scope>
    <source>
        <strain evidence="1">W5</strain>
    </source>
</reference>
<comment type="caution">
    <text evidence="1">The sequence shown here is derived from an EMBL/GenBank/DDBJ whole genome shotgun (WGS) entry which is preliminary data.</text>
</comment>